<dbReference type="Proteomes" id="UP001632038">
    <property type="component" value="Unassembled WGS sequence"/>
</dbReference>
<evidence type="ECO:0000313" key="2">
    <source>
        <dbReference type="Proteomes" id="UP001632038"/>
    </source>
</evidence>
<keyword evidence="2" id="KW-1185">Reference proteome</keyword>
<organism evidence="1 2">
    <name type="scientific">Castilleja foliolosa</name>
    <dbReference type="NCBI Taxonomy" id="1961234"/>
    <lineage>
        <taxon>Eukaryota</taxon>
        <taxon>Viridiplantae</taxon>
        <taxon>Streptophyta</taxon>
        <taxon>Embryophyta</taxon>
        <taxon>Tracheophyta</taxon>
        <taxon>Spermatophyta</taxon>
        <taxon>Magnoliopsida</taxon>
        <taxon>eudicotyledons</taxon>
        <taxon>Gunneridae</taxon>
        <taxon>Pentapetalae</taxon>
        <taxon>asterids</taxon>
        <taxon>lamiids</taxon>
        <taxon>Lamiales</taxon>
        <taxon>Orobanchaceae</taxon>
        <taxon>Pedicularideae</taxon>
        <taxon>Castillejinae</taxon>
        <taxon>Castilleja</taxon>
    </lineage>
</organism>
<protein>
    <submittedName>
        <fullName evidence="1">Uncharacterized protein</fullName>
    </submittedName>
</protein>
<accession>A0ABD3CDJ7</accession>
<comment type="caution">
    <text evidence="1">The sequence shown here is derived from an EMBL/GenBank/DDBJ whole genome shotgun (WGS) entry which is preliminary data.</text>
</comment>
<evidence type="ECO:0000313" key="1">
    <source>
        <dbReference type="EMBL" id="KAL3627364.1"/>
    </source>
</evidence>
<proteinExistence type="predicted"/>
<dbReference type="AlphaFoldDB" id="A0ABD3CDJ7"/>
<dbReference type="PANTHER" id="PTHR10492:SF101">
    <property type="entry name" value="ATP-DEPENDENT DNA HELICASE"/>
    <property type="match status" value="1"/>
</dbReference>
<sequence length="351" mass="41347">MMHGPCGLANKKSPCMLNNRCKKYFPKEFVESTKFDDDGYPVYKRTDNGRTISKGGVPLDNRYVVPHNRYLLLKYGAHMNMEWCNHSKSIKYLFKYINKGNDRATATFYNSSNDGESASNVDEISMYYDCRYISPCEAMWRIFKYDIHYRDPPVERLSFHLPNDQNVYYSDKQPLSSVFANEDIRITMFEAWFKANDKHHALARNLTYTEFPQKFVWIDKTKEWKPRERGFSLGRAYYVPPGSGDAYYQRCLINVIRGAKCHEDMMKVNNIQYESYKDACYALGIIEDDKKYFDGIKEASYWASAQLLRQLFCKLLNDNCMQNPSNVWEQCWATLSDDILHSRRKRLNCPM</sequence>
<dbReference type="PANTHER" id="PTHR10492">
    <property type="match status" value="1"/>
</dbReference>
<dbReference type="EMBL" id="JAVIJP010000039">
    <property type="protein sequence ID" value="KAL3627364.1"/>
    <property type="molecule type" value="Genomic_DNA"/>
</dbReference>
<name>A0ABD3CDJ7_9LAMI</name>
<reference evidence="2" key="1">
    <citation type="journal article" date="2024" name="IScience">
        <title>Strigolactones Initiate the Formation of Haustorium-like Structures in Castilleja.</title>
        <authorList>
            <person name="Buerger M."/>
            <person name="Peterson D."/>
            <person name="Chory J."/>
        </authorList>
    </citation>
    <scope>NUCLEOTIDE SEQUENCE [LARGE SCALE GENOMIC DNA]</scope>
</reference>
<gene>
    <name evidence="1" type="ORF">CASFOL_028727</name>
</gene>